<dbReference type="OrthoDB" id="9150608at2"/>
<dbReference type="AlphaFoldDB" id="A0A1Y0ERY1"/>
<feature type="transmembrane region" description="Helical" evidence="6">
    <location>
        <begin position="96"/>
        <end position="115"/>
    </location>
</feature>
<evidence type="ECO:0000256" key="4">
    <source>
        <dbReference type="ARBA" id="ARBA00022989"/>
    </source>
</evidence>
<feature type="transmembrane region" description="Helical" evidence="6">
    <location>
        <begin position="328"/>
        <end position="347"/>
    </location>
</feature>
<keyword evidence="5 6" id="KW-0472">Membrane</keyword>
<evidence type="ECO:0000256" key="1">
    <source>
        <dbReference type="ARBA" id="ARBA00004651"/>
    </source>
</evidence>
<dbReference type="PANTHER" id="PTHR40277:SF1">
    <property type="entry name" value="BLL5419 PROTEIN"/>
    <property type="match status" value="1"/>
</dbReference>
<evidence type="ECO:0000313" key="7">
    <source>
        <dbReference type="EMBL" id="ARU06012.1"/>
    </source>
</evidence>
<name>A0A1Y0ERY1_9BURK</name>
<feature type="transmembrane region" description="Helical" evidence="6">
    <location>
        <begin position="179"/>
        <end position="200"/>
    </location>
</feature>
<accession>A0A1Y0ERY1</accession>
<keyword evidence="2" id="KW-1003">Cell membrane</keyword>
<dbReference type="EMBL" id="CP021455">
    <property type="protein sequence ID" value="ARU06012.1"/>
    <property type="molecule type" value="Genomic_DNA"/>
</dbReference>
<protein>
    <recommendedName>
        <fullName evidence="9">TIGR00374 family protein</fullName>
    </recommendedName>
</protein>
<feature type="transmembrane region" description="Helical" evidence="6">
    <location>
        <begin position="62"/>
        <end position="80"/>
    </location>
</feature>
<evidence type="ECO:0000256" key="6">
    <source>
        <dbReference type="SAM" id="Phobius"/>
    </source>
</evidence>
<evidence type="ECO:0000256" key="5">
    <source>
        <dbReference type="ARBA" id="ARBA00023136"/>
    </source>
</evidence>
<sequence length="375" mass="39087">MARQDGSRPGPKLGGRRIRLQCVPEVLDGRRVDFVAARGDRPCTAVRRVLRLEPAVTRAGKTALRALLGLALLAALLMLAKPQTLWSALRGADGRWLLAGLAVAVASNVVSAWRWRLLVRFFQADLQPGQALRWYFQAIGLNALLPGAVVGGDVFRAVMLRRAGQPVAASTASVLLDRISGLWMLCGLGALGAVVCAPQLAQAMSGWLGLPVSPALLATVAVVVALGWLALPWGLPWLAHRLPQRLGPVTAAREAVVALTARPDYTRQLAWQVLASALVQVLSAAALACAGLALGVSLSWPVWGFAMAPIFLMAALPVSVGGWGTREAACVATLAPFGVAAPLAIGIGLVYGAYGLAQGALGALAFGLPGAAERR</sequence>
<reference evidence="7 8" key="1">
    <citation type="submission" date="2017-05" db="EMBL/GenBank/DDBJ databases">
        <authorList>
            <person name="Song R."/>
            <person name="Chenine A.L."/>
            <person name="Ruprecht R.M."/>
        </authorList>
    </citation>
    <scope>NUCLEOTIDE SEQUENCE [LARGE SCALE GENOMIC DNA]</scope>
    <source>
        <strain evidence="7 8">DSM 26136</strain>
    </source>
</reference>
<keyword evidence="3 6" id="KW-0812">Transmembrane</keyword>
<organism evidence="7 8">
    <name type="scientific">Comamonas serinivorans</name>
    <dbReference type="NCBI Taxonomy" id="1082851"/>
    <lineage>
        <taxon>Bacteria</taxon>
        <taxon>Pseudomonadati</taxon>
        <taxon>Pseudomonadota</taxon>
        <taxon>Betaproteobacteria</taxon>
        <taxon>Burkholderiales</taxon>
        <taxon>Comamonadaceae</taxon>
        <taxon>Comamonas</taxon>
    </lineage>
</organism>
<feature type="transmembrane region" description="Helical" evidence="6">
    <location>
        <begin position="212"/>
        <end position="235"/>
    </location>
</feature>
<proteinExistence type="predicted"/>
<dbReference type="PANTHER" id="PTHR40277">
    <property type="entry name" value="BLL5419 PROTEIN"/>
    <property type="match status" value="1"/>
</dbReference>
<feature type="transmembrane region" description="Helical" evidence="6">
    <location>
        <begin position="269"/>
        <end position="294"/>
    </location>
</feature>
<keyword evidence="8" id="KW-1185">Reference proteome</keyword>
<evidence type="ECO:0000256" key="3">
    <source>
        <dbReference type="ARBA" id="ARBA00022692"/>
    </source>
</evidence>
<dbReference type="Proteomes" id="UP000196138">
    <property type="component" value="Chromosome"/>
</dbReference>
<evidence type="ECO:0000313" key="8">
    <source>
        <dbReference type="Proteomes" id="UP000196138"/>
    </source>
</evidence>
<dbReference type="KEGG" id="cser:CCO03_16255"/>
<evidence type="ECO:0008006" key="9">
    <source>
        <dbReference type="Google" id="ProtNLM"/>
    </source>
</evidence>
<comment type="subcellular location">
    <subcellularLocation>
        <location evidence="1">Cell membrane</location>
        <topology evidence="1">Multi-pass membrane protein</topology>
    </subcellularLocation>
</comment>
<dbReference type="InterPro" id="IPR022791">
    <property type="entry name" value="L-PG_synthase/AglD"/>
</dbReference>
<dbReference type="GO" id="GO:0005886">
    <property type="term" value="C:plasma membrane"/>
    <property type="evidence" value="ECO:0007669"/>
    <property type="project" value="UniProtKB-SubCell"/>
</dbReference>
<gene>
    <name evidence="7" type="ORF">CCO03_16255</name>
</gene>
<keyword evidence="4 6" id="KW-1133">Transmembrane helix</keyword>
<dbReference type="NCBIfam" id="TIGR00374">
    <property type="entry name" value="flippase-like domain"/>
    <property type="match status" value="1"/>
</dbReference>
<evidence type="ECO:0000256" key="2">
    <source>
        <dbReference type="ARBA" id="ARBA00022475"/>
    </source>
</evidence>
<feature type="transmembrane region" description="Helical" evidence="6">
    <location>
        <begin position="300"/>
        <end position="321"/>
    </location>
</feature>
<dbReference type="Pfam" id="PF03706">
    <property type="entry name" value="LPG_synthase_TM"/>
    <property type="match status" value="1"/>
</dbReference>